<dbReference type="PANTHER" id="PTHR31964:SF125">
    <property type="entry name" value="OS05G0357525 PROTEIN"/>
    <property type="match status" value="1"/>
</dbReference>
<name>A0AA86RSW2_9FABA</name>
<dbReference type="InterPro" id="IPR006016">
    <property type="entry name" value="UspA"/>
</dbReference>
<dbReference type="Pfam" id="PF00582">
    <property type="entry name" value="Usp"/>
    <property type="match status" value="1"/>
</dbReference>
<dbReference type="CDD" id="cd23659">
    <property type="entry name" value="USP_At3g01520-like"/>
    <property type="match status" value="1"/>
</dbReference>
<keyword evidence="3" id="KW-1185">Reference proteome</keyword>
<accession>A0AA86RSW2</accession>
<evidence type="ECO:0000313" key="3">
    <source>
        <dbReference type="Proteomes" id="UP001189624"/>
    </source>
</evidence>
<gene>
    <name evidence="2" type="ORF">AYBTSS11_LOCUS2380</name>
</gene>
<dbReference type="Gene3D" id="3.40.50.620">
    <property type="entry name" value="HUPs"/>
    <property type="match status" value="1"/>
</dbReference>
<dbReference type="PANTHER" id="PTHR31964">
    <property type="entry name" value="ADENINE NUCLEOTIDE ALPHA HYDROLASES-LIKE SUPERFAMILY PROTEIN"/>
    <property type="match status" value="1"/>
</dbReference>
<dbReference type="Gramene" id="rna-AYBTSS11_LOCUS2380">
    <property type="protein sequence ID" value="CAJ1869205.1"/>
    <property type="gene ID" value="gene-AYBTSS11_LOCUS2380"/>
</dbReference>
<dbReference type="EMBL" id="OY731398">
    <property type="protein sequence ID" value="CAJ1869205.1"/>
    <property type="molecule type" value="Genomic_DNA"/>
</dbReference>
<dbReference type="PRINTS" id="PR01438">
    <property type="entry name" value="UNVRSLSTRESS"/>
</dbReference>
<dbReference type="AlphaFoldDB" id="A0AA86RSW2"/>
<dbReference type="SUPFAM" id="SSF52402">
    <property type="entry name" value="Adenine nucleotide alpha hydrolases-like"/>
    <property type="match status" value="1"/>
</dbReference>
<proteinExistence type="predicted"/>
<dbReference type="InterPro" id="IPR014729">
    <property type="entry name" value="Rossmann-like_a/b/a_fold"/>
</dbReference>
<reference evidence="2" key="1">
    <citation type="submission" date="2023-10" db="EMBL/GenBank/DDBJ databases">
        <authorList>
            <person name="Domelevo Entfellner J.-B."/>
        </authorList>
    </citation>
    <scope>NUCLEOTIDE SEQUENCE</scope>
</reference>
<protein>
    <recommendedName>
        <fullName evidence="1">UspA domain-containing protein</fullName>
    </recommendedName>
</protein>
<evidence type="ECO:0000259" key="1">
    <source>
        <dbReference type="Pfam" id="PF00582"/>
    </source>
</evidence>
<feature type="domain" description="UspA" evidence="1">
    <location>
        <begin position="10"/>
        <end position="163"/>
    </location>
</feature>
<sequence>MSEKSSNESRVLVVAVNESDESMYALSWSLKNIIFQDSNDTLILLYVKQQNHAMYSPLESTARTDDHEAPKSLSATIAKYFQEVADRVLEKSKKICEDLQNVKVETEVGSGEPCKVICEMSAKLNADLLIMGSSGSGVLKRTFPGSVTNYCSQNVKCPILIVKKPIPSAEAFTRARPVGECNMLGAAAAYASSSSS</sequence>
<organism evidence="2 3">
    <name type="scientific">Sphenostylis stenocarpa</name>
    <dbReference type="NCBI Taxonomy" id="92480"/>
    <lineage>
        <taxon>Eukaryota</taxon>
        <taxon>Viridiplantae</taxon>
        <taxon>Streptophyta</taxon>
        <taxon>Embryophyta</taxon>
        <taxon>Tracheophyta</taxon>
        <taxon>Spermatophyta</taxon>
        <taxon>Magnoliopsida</taxon>
        <taxon>eudicotyledons</taxon>
        <taxon>Gunneridae</taxon>
        <taxon>Pentapetalae</taxon>
        <taxon>rosids</taxon>
        <taxon>fabids</taxon>
        <taxon>Fabales</taxon>
        <taxon>Fabaceae</taxon>
        <taxon>Papilionoideae</taxon>
        <taxon>50 kb inversion clade</taxon>
        <taxon>NPAAA clade</taxon>
        <taxon>indigoferoid/millettioid clade</taxon>
        <taxon>Phaseoleae</taxon>
        <taxon>Sphenostylis</taxon>
    </lineage>
</organism>
<dbReference type="InterPro" id="IPR006015">
    <property type="entry name" value="Universal_stress_UspA"/>
</dbReference>
<evidence type="ECO:0000313" key="2">
    <source>
        <dbReference type="EMBL" id="CAJ1869205.1"/>
    </source>
</evidence>
<dbReference type="Proteomes" id="UP001189624">
    <property type="component" value="Chromosome 1"/>
</dbReference>